<name>X1HM11_9ZZZZ</name>
<gene>
    <name evidence="1" type="ORF">S03H2_38261</name>
</gene>
<organism evidence="1">
    <name type="scientific">marine sediment metagenome</name>
    <dbReference type="NCBI Taxonomy" id="412755"/>
    <lineage>
        <taxon>unclassified sequences</taxon>
        <taxon>metagenomes</taxon>
        <taxon>ecological metagenomes</taxon>
    </lineage>
</organism>
<reference evidence="1" key="1">
    <citation type="journal article" date="2014" name="Front. Microbiol.">
        <title>High frequency of phylogenetically diverse reductive dehalogenase-homologous genes in deep subseafloor sedimentary metagenomes.</title>
        <authorList>
            <person name="Kawai M."/>
            <person name="Futagami T."/>
            <person name="Toyoda A."/>
            <person name="Takaki Y."/>
            <person name="Nishi S."/>
            <person name="Hori S."/>
            <person name="Arai W."/>
            <person name="Tsubouchi T."/>
            <person name="Morono Y."/>
            <person name="Uchiyama I."/>
            <person name="Ito T."/>
            <person name="Fujiyama A."/>
            <person name="Inagaki F."/>
            <person name="Takami H."/>
        </authorList>
    </citation>
    <scope>NUCLEOTIDE SEQUENCE</scope>
    <source>
        <strain evidence="1">Expedition CK06-06</strain>
    </source>
</reference>
<protein>
    <submittedName>
        <fullName evidence="1">Uncharacterized protein</fullName>
    </submittedName>
</protein>
<accession>X1HM11</accession>
<comment type="caution">
    <text evidence="1">The sequence shown here is derived from an EMBL/GenBank/DDBJ whole genome shotgun (WGS) entry which is preliminary data.</text>
</comment>
<dbReference type="AlphaFoldDB" id="X1HM11"/>
<proteinExistence type="predicted"/>
<dbReference type="EMBL" id="BARU01023592">
    <property type="protein sequence ID" value="GAH54884.1"/>
    <property type="molecule type" value="Genomic_DNA"/>
</dbReference>
<feature type="non-terminal residue" evidence="1">
    <location>
        <position position="154"/>
    </location>
</feature>
<evidence type="ECO:0000313" key="1">
    <source>
        <dbReference type="EMBL" id="GAH54884.1"/>
    </source>
</evidence>
<sequence>METQTLWDDSTCRVRLPGSDSVVRIPAANLKQIPIFVCKDGQAEVIAERQKYLLFDRMVAFHVERGVTVHLSAAEFYAGLEQRFPPRDGMYFLPDQAAEYDKKRMTVKEVLQLQLFVSDEASAIQWLKQQLTRKPQTFQGIHPRFLKEIGGWQK</sequence>